<feature type="compositionally biased region" description="Basic residues" evidence="4">
    <location>
        <begin position="1686"/>
        <end position="1700"/>
    </location>
</feature>
<sequence length="2527" mass="278440">MSFSSNSGGAFGCSSEMQGDRRLGAKVDVVYNLLGMLGSTEGRDDMSATLLSMSNSIDTCLIMRQSGCLPLLVQLIHAPGQDPETRERASRALHNIVYAKSDERAGRREARVLRFLEQLRDYCQALRTSLETGQVPDDLERHPGTTIAALMKLSFDEAHRHAMCQLGGLHAVAELIEMDHMAHGSECDDQNCITLRRYAGMALTNLTFGDGNNKALLCSFREFMKALVSQLRSPSDDLRQVTASVLRNLSWRADTISKQTLREVGAVTGLMKAAMEGRKESTLKSILSALWNLSAHCSTNKVDICAVDGALAFLVDMLSYKAPSKTLAIVENAGGILRNVSSHIAVREDYRAIVRERGCLQVLLQQLRSPSLTVVSNACGALWNLSARCPQDQRLLWDLGAVPMLRSLIHSKHKMISMGSSAALKNLLSARPGCNNLVHLDSTARGLGLPTLPTLVARRQRALEQEIDQNLAETCDNIEPSTSPTNKDDKLSFKVEHSFLGINTRTLRSYQLHNQPSTSSMKCNGVARSESRDSMRSITSTHSDTMFERVNRHVLNGLSPTDIQVKQQSSSLHSAVGFDSTMSSENHPKTSSEKKYTLRYKNAIPDRLKSSDGFNGLGDLRCTNSTISWSSAPDQESACSQNLLHSSVEDNLPQSMSSTMKTGSQSSISEETELNVCTKTEYTAMKSGMDNSSSLSFVSSSSPVKDTVAFGNVYDKTVLHQHNSLNTIQKAISPTVSHRTEGNLFSDYAETDLDQPTDYSLRYAERSLEDEEKPHSHYFTTNDQELIHEDTVKTYCTEGTPHGTSLNSSRAASASDLQEDSRQRNLLKKIQEQGILQDKEELSLECAEDVSNEKRRSQALRYLEANIKRENVEEDDRASMKSPLSLRTTLAQVSSSNLQYDESNTMASNSAKSKPDVEKKYDAQNSLFEKNDKLDKNFTSNGVNSYVTSALKASNDSGYQVSDGDEEDEDLLTACINIGMQNNRHRHSFIGNNFEKVPRSESNLARYQTSVALDQVECNSSAVCTMNCLDTKQLGSEETLDSTDICTNNDNDLSNVNIASDYSQNTAKLIQKVVETKISLEQSNQILRNELDKIRNTEHRSLLGDDNLCSFSLPSNLRNSPIMHDTVVFNTEPTQQQYLSSIDTQSNEDMSSLIHNDLIEDDRNIDDDPVKWDNDRESEKHKAAENSSMQQSYTKVTDSESSESIDSVEQSEHALLELCIQPGLTKTMDNIQLNKTMVKSNQADDEFGEGKVSSSDEINQMYNDTCEVDGIKREEVDSKHKQTQKNGDSTKHVGNEDVYRRQRDPDAMIASLDRLTATLVQQTEAIRERDSSAMKQSILSDTWNEDSPNDVSFPSISISAPIIASFKSDVQEEQGTITSECYETASSESGPMTNSKIIQREAIKLAEALDGEMSRHGELDATSMTSMDLEAIKPPSSMGSLLSLTASYAGSGDCSESFVNRDRCNSASLPPIQVKNVQSTDSRSCRKKSLPLGVVAKRALNQAQSHTSSLENLLNECTGSHLESVKPPSMMDELPDVGDMENSMLSVASIMSEVADVKDQDSQNLSGSDAVFDLLKPVANVLSMTCLRYAEAMQNSANNSLSECLENINPPSLFNEVYEMDESTMEQATETICSDTLCIDAELRTEEAPHPVMIDKIDEAGNDTDEAVTPISSEYCGTSSAESTPRKRLHRNLTPKQKRSLVKERYKTYTIAAELDKKEAEQQENGNAEENKVPRGKCSPFSKLTPKQRRQEDRARFQTQVLENPFLDLTQDQNNQQEPDTTYEQENSDKSSGATSPVKSAIPKLSKMSACKTLIKKRAEQKKNRERFRTRTLNESESILKDMESNAIVNVTEERIADSTHDIQSDEIQTMLEQNATIVLNTLNESNKVNENVEDGLLDCETISLVSNESESERNLRMRFVNGVSKKLIGACTQQMDNIQEPEDVHKETAEVETPKSQEDIRYTDNVETESDDESNNTEGPPRETKRPRIIKPGMVRDPSMDSNATDKSDPESPKAIRGRRKALYSNPITRKPTPQSSPLKQPNPVSGIPIGRSNTSPIVRATRATTLRQNNNSPSVGTKEFAKSNTSSKPAFGSADDKKTKMSVAAKRASVPQKGSSLTFTKSVKRHSTPPTCSSSNYQQDTKTDVKPLERQGTFTKDEPEVENAPTVVSSSSSPVKTKIAKPIRGATAKVHPTTGKPKISPKTHQAHQLKSSKGTASEKIQPPKALPLSVAPKRLPTGKVTATPKLSATNQNTAQADSGKTFRKVGPLGQRSNSNSSIVSNSSTGMQSRKLAKEATSKIASLWKKVEESKNKQRFERPDTRQWVQPGNCANEVDAPSPVSDPPAFRLYRSSTFEGMSQENDRPESTLYKSKLKRPLVVGVQPSKAKYRNSCDLSGMNANDAPCKIPVKSGDAAAYKKDDAGDNSVVLRKPQHAEPSTTDVDPTKRISRLGSFIRVDSAEGSAQTFVNGSGVRAPASAIVPPFNYNPKQDVPSSQATKVTEESESKFKVADCHSDIVTASTRVTTV</sequence>
<evidence type="ECO:0000256" key="1">
    <source>
        <dbReference type="ARBA" id="ARBA00009051"/>
    </source>
</evidence>
<evidence type="ECO:0000256" key="3">
    <source>
        <dbReference type="PROSITE-ProRule" id="PRU00259"/>
    </source>
</evidence>
<name>A0ABP1NGK2_XYLVO</name>
<feature type="compositionally biased region" description="Basic and acidic residues" evidence="4">
    <location>
        <begin position="2310"/>
        <end position="2322"/>
    </location>
</feature>
<comment type="similarity">
    <text evidence="1">Belongs to the adenomatous polyposis coli (APC) family.</text>
</comment>
<accession>A0ABP1NGK2</accession>
<dbReference type="Pfam" id="PF18797">
    <property type="entry name" value="APC_rep"/>
    <property type="match status" value="1"/>
</dbReference>
<feature type="region of interest" description="Disordered" evidence="4">
    <location>
        <begin position="515"/>
        <end position="536"/>
    </location>
</feature>
<dbReference type="PANTHER" id="PTHR12607:SF12">
    <property type="entry name" value="APC-LIKE, ISOFORM A-RELATED"/>
    <property type="match status" value="1"/>
</dbReference>
<feature type="region of interest" description="Disordered" evidence="4">
    <location>
        <begin position="1936"/>
        <end position="2295"/>
    </location>
</feature>
<dbReference type="Proteomes" id="UP001642520">
    <property type="component" value="Unassembled WGS sequence"/>
</dbReference>
<feature type="compositionally biased region" description="Polar residues" evidence="4">
    <location>
        <begin position="1185"/>
        <end position="1196"/>
    </location>
</feature>
<protein>
    <recommendedName>
        <fullName evidence="7">Adenomatous polyposis coli protein</fullName>
    </recommendedName>
</protein>
<dbReference type="Pfam" id="PF00514">
    <property type="entry name" value="Arm"/>
    <property type="match status" value="2"/>
</dbReference>
<dbReference type="InterPro" id="IPR041257">
    <property type="entry name" value="APC_rep"/>
</dbReference>
<keyword evidence="6" id="KW-1185">Reference proteome</keyword>
<feature type="region of interest" description="Disordered" evidence="4">
    <location>
        <begin position="895"/>
        <end position="917"/>
    </location>
</feature>
<feature type="compositionally biased region" description="Polar residues" evidence="4">
    <location>
        <begin position="2053"/>
        <end position="2077"/>
    </location>
</feature>
<dbReference type="InterPro" id="IPR011989">
    <property type="entry name" value="ARM-like"/>
</dbReference>
<dbReference type="Pfam" id="PF05972">
    <property type="entry name" value="APC_15aa"/>
    <property type="match status" value="1"/>
</dbReference>
<dbReference type="SUPFAM" id="SSF48371">
    <property type="entry name" value="ARM repeat"/>
    <property type="match status" value="1"/>
</dbReference>
<evidence type="ECO:0000313" key="5">
    <source>
        <dbReference type="EMBL" id="CAL7938671.1"/>
    </source>
</evidence>
<feature type="compositionally biased region" description="Polar residues" evidence="4">
    <location>
        <begin position="2114"/>
        <end position="2123"/>
    </location>
</feature>
<evidence type="ECO:0000313" key="6">
    <source>
        <dbReference type="Proteomes" id="UP001642520"/>
    </source>
</evidence>
<keyword evidence="2" id="KW-0879">Wnt signaling pathway</keyword>
<dbReference type="SMART" id="SM00185">
    <property type="entry name" value="ARM"/>
    <property type="match status" value="7"/>
</dbReference>
<dbReference type="InterPro" id="IPR009240">
    <property type="entry name" value="APC_15aa_rpt"/>
</dbReference>
<dbReference type="PANTHER" id="PTHR12607">
    <property type="entry name" value="ADENOMATOUS POLYPOSIS COLI PROTEIN FAMILY"/>
    <property type="match status" value="1"/>
</dbReference>
<dbReference type="InterPro" id="IPR026818">
    <property type="entry name" value="Apc_fam"/>
</dbReference>
<reference evidence="5 6" key="1">
    <citation type="submission" date="2024-08" db="EMBL/GenBank/DDBJ databases">
        <authorList>
            <person name="Will J Nash"/>
            <person name="Angela Man"/>
            <person name="Seanna McTaggart"/>
            <person name="Kendall Baker"/>
            <person name="Tom Barker"/>
            <person name="Leah Catchpole"/>
            <person name="Alex Durrant"/>
            <person name="Karim Gharbi"/>
            <person name="Naomi Irish"/>
            <person name="Gemy Kaithakottil"/>
            <person name="Debby Ku"/>
            <person name="Aaliyah Providence"/>
            <person name="Felix Shaw"/>
            <person name="David Swarbreck"/>
            <person name="Chris Watkins"/>
            <person name="Ann M. McCartney"/>
            <person name="Giulio Formenti"/>
            <person name="Alice Mouton"/>
            <person name="Noel Vella"/>
            <person name="Bjorn M von Reumont"/>
            <person name="Adriana Vella"/>
            <person name="Wilfried Haerty"/>
        </authorList>
    </citation>
    <scope>NUCLEOTIDE SEQUENCE [LARGE SCALE GENOMIC DNA]</scope>
</reference>
<feature type="compositionally biased region" description="Basic and acidic residues" evidence="4">
    <location>
        <begin position="1943"/>
        <end position="1965"/>
    </location>
</feature>
<gene>
    <name evidence="5" type="ORF">XYLVIOL_LOCUS3421</name>
</gene>
<feature type="region of interest" description="Disordered" evidence="4">
    <location>
        <begin position="2310"/>
        <end position="2344"/>
    </location>
</feature>
<feature type="compositionally biased region" description="Polar residues" evidence="4">
    <location>
        <begin position="2246"/>
        <end position="2260"/>
    </location>
</feature>
<evidence type="ECO:0008006" key="7">
    <source>
        <dbReference type="Google" id="ProtNLM"/>
    </source>
</evidence>
<feature type="repeat" description="ARM" evidence="3">
    <location>
        <begin position="309"/>
        <end position="343"/>
    </location>
</feature>
<feature type="compositionally biased region" description="Polar residues" evidence="4">
    <location>
        <begin position="2130"/>
        <end position="2142"/>
    </location>
</feature>
<feature type="compositionally biased region" description="Low complexity" evidence="4">
    <location>
        <begin position="2167"/>
        <end position="2179"/>
    </location>
</feature>
<feature type="repeat" description="ARM" evidence="3">
    <location>
        <begin position="358"/>
        <end position="400"/>
    </location>
</feature>
<feature type="region of interest" description="Disordered" evidence="4">
    <location>
        <begin position="1160"/>
        <end position="1209"/>
    </location>
</feature>
<feature type="region of interest" description="Disordered" evidence="4">
    <location>
        <begin position="572"/>
        <end position="594"/>
    </location>
</feature>
<feature type="compositionally biased region" description="Polar residues" evidence="4">
    <location>
        <begin position="895"/>
        <end position="912"/>
    </location>
</feature>
<feature type="region of interest" description="Disordered" evidence="4">
    <location>
        <begin position="1675"/>
        <end position="1701"/>
    </location>
</feature>
<dbReference type="EMBL" id="CAXAJV020001289">
    <property type="protein sequence ID" value="CAL7938671.1"/>
    <property type="molecule type" value="Genomic_DNA"/>
</dbReference>
<organism evidence="5 6">
    <name type="scientific">Xylocopa violacea</name>
    <name type="common">Violet carpenter bee</name>
    <name type="synonym">Apis violacea</name>
    <dbReference type="NCBI Taxonomy" id="135666"/>
    <lineage>
        <taxon>Eukaryota</taxon>
        <taxon>Metazoa</taxon>
        <taxon>Ecdysozoa</taxon>
        <taxon>Arthropoda</taxon>
        <taxon>Hexapoda</taxon>
        <taxon>Insecta</taxon>
        <taxon>Pterygota</taxon>
        <taxon>Neoptera</taxon>
        <taxon>Endopterygota</taxon>
        <taxon>Hymenoptera</taxon>
        <taxon>Apocrita</taxon>
        <taxon>Aculeata</taxon>
        <taxon>Apoidea</taxon>
        <taxon>Anthophila</taxon>
        <taxon>Apidae</taxon>
        <taxon>Xylocopa</taxon>
        <taxon>Xylocopa</taxon>
    </lineage>
</organism>
<feature type="compositionally biased region" description="Basic and acidic residues" evidence="4">
    <location>
        <begin position="1160"/>
        <end position="1184"/>
    </location>
</feature>
<feature type="repeat" description="ARM" evidence="3">
    <location>
        <begin position="67"/>
        <end position="105"/>
    </location>
</feature>
<proteinExistence type="inferred from homology"/>
<feature type="region of interest" description="Disordered" evidence="4">
    <location>
        <begin position="795"/>
        <end position="820"/>
    </location>
</feature>
<feature type="compositionally biased region" description="Acidic residues" evidence="4">
    <location>
        <begin position="1967"/>
        <end position="1976"/>
    </location>
</feature>
<feature type="compositionally biased region" description="Low complexity" evidence="4">
    <location>
        <begin position="2274"/>
        <end position="2285"/>
    </location>
</feature>
<dbReference type="InterPro" id="IPR000225">
    <property type="entry name" value="Armadillo"/>
</dbReference>
<feature type="compositionally biased region" description="Polar residues" evidence="4">
    <location>
        <begin position="802"/>
        <end position="816"/>
    </location>
</feature>
<feature type="region of interest" description="Disordered" evidence="4">
    <location>
        <begin position="1717"/>
        <end position="1803"/>
    </location>
</feature>
<feature type="compositionally biased region" description="Polar residues" evidence="4">
    <location>
        <begin position="1770"/>
        <end position="1798"/>
    </location>
</feature>
<feature type="region of interest" description="Disordered" evidence="4">
    <location>
        <begin position="1276"/>
        <end position="1301"/>
    </location>
</feature>
<evidence type="ECO:0000256" key="4">
    <source>
        <dbReference type="SAM" id="MobiDB-lite"/>
    </source>
</evidence>
<dbReference type="Gene3D" id="1.25.10.10">
    <property type="entry name" value="Leucine-rich Repeat Variant"/>
    <property type="match status" value="1"/>
</dbReference>
<feature type="compositionally biased region" description="Basic and acidic residues" evidence="4">
    <location>
        <begin position="1288"/>
        <end position="1301"/>
    </location>
</feature>
<feature type="compositionally biased region" description="Basic and acidic residues" evidence="4">
    <location>
        <begin position="2005"/>
        <end position="2015"/>
    </location>
</feature>
<comment type="caution">
    <text evidence="5">The sequence shown here is derived from an EMBL/GenBank/DDBJ whole genome shotgun (WGS) entry which is preliminary data.</text>
</comment>
<feature type="region of interest" description="Disordered" evidence="4">
    <location>
        <begin position="652"/>
        <end position="672"/>
    </location>
</feature>
<evidence type="ECO:0000256" key="2">
    <source>
        <dbReference type="ARBA" id="ARBA00022687"/>
    </source>
</evidence>
<dbReference type="PROSITE" id="PS50176">
    <property type="entry name" value="ARM_REPEAT"/>
    <property type="match status" value="3"/>
</dbReference>
<dbReference type="InterPro" id="IPR016024">
    <property type="entry name" value="ARM-type_fold"/>
</dbReference>
<feature type="compositionally biased region" description="Polar residues" evidence="4">
    <location>
        <begin position="2027"/>
        <end position="2045"/>
    </location>
</feature>